<dbReference type="AlphaFoldDB" id="A0AAD5S182"/>
<dbReference type="Pfam" id="PF15469">
    <property type="entry name" value="Sec5"/>
    <property type="match status" value="1"/>
</dbReference>
<protein>
    <recommendedName>
        <fullName evidence="4">Exocyst complex component SEC5</fullName>
    </recommendedName>
</protein>
<feature type="compositionally biased region" description="Polar residues" evidence="5">
    <location>
        <begin position="75"/>
        <end position="86"/>
    </location>
</feature>
<feature type="region of interest" description="Disordered" evidence="5">
    <location>
        <begin position="191"/>
        <end position="231"/>
    </location>
</feature>
<dbReference type="PANTHER" id="PTHR13043">
    <property type="entry name" value="EXOCYST COMPLEX COMPONENT SEC5"/>
    <property type="match status" value="1"/>
</dbReference>
<feature type="region of interest" description="Disordered" evidence="5">
    <location>
        <begin position="23"/>
        <end position="54"/>
    </location>
</feature>
<comment type="subunit">
    <text evidence="4">Component of the exocyst complex.</text>
</comment>
<feature type="domain" description="Exocyst complex component EXOC2/Sec5 N-terminal" evidence="6">
    <location>
        <begin position="91"/>
        <end position="1025"/>
    </location>
</feature>
<dbReference type="InterPro" id="IPR029175">
    <property type="entry name" value="EXOC2/Sec5"/>
</dbReference>
<keyword evidence="8" id="KW-1185">Reference proteome</keyword>
<organism evidence="7 8">
    <name type="scientific">Zalerion maritima</name>
    <dbReference type="NCBI Taxonomy" id="339359"/>
    <lineage>
        <taxon>Eukaryota</taxon>
        <taxon>Fungi</taxon>
        <taxon>Dikarya</taxon>
        <taxon>Ascomycota</taxon>
        <taxon>Pezizomycotina</taxon>
        <taxon>Sordariomycetes</taxon>
        <taxon>Lulworthiomycetidae</taxon>
        <taxon>Lulworthiales</taxon>
        <taxon>Lulworthiaceae</taxon>
        <taxon>Zalerion</taxon>
    </lineage>
</organism>
<comment type="caution">
    <text evidence="7">The sequence shown here is derived from an EMBL/GenBank/DDBJ whole genome shotgun (WGS) entry which is preliminary data.</text>
</comment>
<dbReference type="Proteomes" id="UP001201980">
    <property type="component" value="Unassembled WGS sequence"/>
</dbReference>
<evidence type="ECO:0000256" key="2">
    <source>
        <dbReference type="ARBA" id="ARBA00022448"/>
    </source>
</evidence>
<sequence length="1045" mass="117409">MSRSRGRGTGEFERQVLEYYQLPNPFPTEWPADKNQSDDSEEEQESMKAKIAKRKSRYQALEKAINKRQSYLPGSETSAGGATNLVQKDEPDPLGSSDSVVRVLRSMGVPIHEDQRLRNRFLLSSTSFSPALFLSQVHATDDSRALHQGLDVLQASIDQKSASLKVLVESNFERFVRAKATIDNVYREMKYRGAEPPTTRPRGHSRHTSRTSYRQSMAASTPTPPPGADARKKNALIKESEYGVMGIKTPLVEVVAKAEDVWGPALGGRETEETLKTVGIVLDGHKEYIETSAMIADSIKRKDHETVVEEYTKARKFADDTKKMASQIGPLPFTEPQLFQIILAARMWYDVDEQITAFKRDIWKRLIALHTVSKPEAGTGQPEEGYMELISLLLELGVEDNPIWVYLLSRYDYLKSKIQAISERSKIEIEILRRRLANKDKPTPQSTAVYFQRLGRQIGESKTTPPTDDSEVVELWDKMLSFLANLLSPRGVLGEVMDFWRIVAEFIRGKAQSNFPVGYNNESAEHHRISQQGSIDLQKGVIELVDHLRENALMFFVGPPPEDISQLFSPLPQSPNTPMSAISGSLTPTALRDPRFNFDANSIPPPSPKRGESWEKFAFWVPWSNSVSAVFYLSKMLALVGSGAAEMASINPVARGDAGEIEKLKNLVAAARERCVSAICGAWNRDAENIKFVEDWTRSTEKRDQTMMPAVFATFEGSMLTGMQRILYISDAMSRPGAEDIVLPPPNKQLQSVRAQYVNTIYKALSGMVENAERSVKKTEDDWTVDIPAGNEAKRQSANIALSNTVDAGDRNVRMLLTLSNLSALRNDVVPKLNGQFENAFSVKLTDESKTIRDVLGQIDARLFQSYTRQYQETLKRIIRLGITSSDWAPPPNHKPIQVRPYVYEALLSMVLVHSQVSTTAASLTIQVLSYLLEQTSKELLESFKQRPRYDLAALMQATLDVEFVAQTMSQYTTDKASEAQSAVYQELDGRTDNEARARLQAELPEMRAILKRLREQSRNEFSCFRKPKRQATERRDTGGSSREG</sequence>
<dbReference type="InterPro" id="IPR039481">
    <property type="entry name" value="EXOC2/Sec5_N_dom"/>
</dbReference>
<evidence type="ECO:0000313" key="8">
    <source>
        <dbReference type="Proteomes" id="UP001201980"/>
    </source>
</evidence>
<evidence type="ECO:0000256" key="3">
    <source>
        <dbReference type="ARBA" id="ARBA00022483"/>
    </source>
</evidence>
<evidence type="ECO:0000256" key="5">
    <source>
        <dbReference type="SAM" id="MobiDB-lite"/>
    </source>
</evidence>
<feature type="region of interest" description="Disordered" evidence="5">
    <location>
        <begin position="67"/>
        <end position="96"/>
    </location>
</feature>
<dbReference type="GO" id="GO:0006887">
    <property type="term" value="P:exocytosis"/>
    <property type="evidence" value="ECO:0007669"/>
    <property type="project" value="UniProtKB-KW"/>
</dbReference>
<comment type="similarity">
    <text evidence="1 4">Belongs to the SEC5 family.</text>
</comment>
<accession>A0AAD5S182</accession>
<dbReference type="EMBL" id="JAKWBI020000080">
    <property type="protein sequence ID" value="KAJ2903464.1"/>
    <property type="molecule type" value="Genomic_DNA"/>
</dbReference>
<feature type="compositionally biased region" description="Basic and acidic residues" evidence="5">
    <location>
        <begin position="1031"/>
        <end position="1045"/>
    </location>
</feature>
<keyword evidence="4" id="KW-0653">Protein transport</keyword>
<proteinExistence type="inferred from homology"/>
<dbReference type="PANTHER" id="PTHR13043:SF1">
    <property type="entry name" value="EXOCYST COMPLEX COMPONENT 2"/>
    <property type="match status" value="1"/>
</dbReference>
<dbReference type="GO" id="GO:0000145">
    <property type="term" value="C:exocyst"/>
    <property type="evidence" value="ECO:0007669"/>
    <property type="project" value="UniProtKB-UniRule"/>
</dbReference>
<feature type="compositionally biased region" description="Polar residues" evidence="5">
    <location>
        <begin position="210"/>
        <end position="221"/>
    </location>
</feature>
<evidence type="ECO:0000313" key="7">
    <source>
        <dbReference type="EMBL" id="KAJ2903464.1"/>
    </source>
</evidence>
<gene>
    <name evidence="7" type="ORF">MKZ38_009863</name>
</gene>
<keyword evidence="2 4" id="KW-0813">Transport</keyword>
<dbReference type="GO" id="GO:0015031">
    <property type="term" value="P:protein transport"/>
    <property type="evidence" value="ECO:0007669"/>
    <property type="project" value="UniProtKB-KW"/>
</dbReference>
<name>A0AAD5S182_9PEZI</name>
<dbReference type="GO" id="GO:0006893">
    <property type="term" value="P:Golgi to plasma membrane transport"/>
    <property type="evidence" value="ECO:0007669"/>
    <property type="project" value="UniProtKB-UniRule"/>
</dbReference>
<comment type="function">
    <text evidence="4">Component of the exocyst complex involved in the docking of exocytic vesicles with fusion sites on the plasma membrane.</text>
</comment>
<evidence type="ECO:0000256" key="4">
    <source>
        <dbReference type="RuleBase" id="RU365069"/>
    </source>
</evidence>
<reference evidence="7" key="1">
    <citation type="submission" date="2022-07" db="EMBL/GenBank/DDBJ databases">
        <title>Draft genome sequence of Zalerion maritima ATCC 34329, a (micro)plastics degrading marine fungus.</title>
        <authorList>
            <person name="Paco A."/>
            <person name="Goncalves M.F.M."/>
            <person name="Rocha-Santos T.A.P."/>
            <person name="Alves A."/>
        </authorList>
    </citation>
    <scope>NUCLEOTIDE SEQUENCE</scope>
    <source>
        <strain evidence="7">ATCC 34329</strain>
    </source>
</reference>
<evidence type="ECO:0000259" key="6">
    <source>
        <dbReference type="Pfam" id="PF15469"/>
    </source>
</evidence>
<evidence type="ECO:0000256" key="1">
    <source>
        <dbReference type="ARBA" id="ARBA00010578"/>
    </source>
</evidence>
<feature type="region of interest" description="Disordered" evidence="5">
    <location>
        <begin position="1022"/>
        <end position="1045"/>
    </location>
</feature>
<keyword evidence="3 4" id="KW-0268">Exocytosis</keyword>